<evidence type="ECO:0000256" key="3">
    <source>
        <dbReference type="ARBA" id="ARBA00022763"/>
    </source>
</evidence>
<dbReference type="Gene3D" id="3.30.470.30">
    <property type="entry name" value="DNA ligase/mRNA capping enzyme"/>
    <property type="match status" value="1"/>
</dbReference>
<proteinExistence type="inferred from homology"/>
<comment type="function">
    <text evidence="7">Catalyzes the formation of phosphodiester linkages between 5'-phosphoryl and 3'-hydroxyl groups in double-stranded DNA using NAD as a coenzyme and as the energy source for the reaction.</text>
</comment>
<organism evidence="10 11">
    <name type="scientific">Pantoea eucrina</name>
    <dbReference type="NCBI Taxonomy" id="472693"/>
    <lineage>
        <taxon>Bacteria</taxon>
        <taxon>Pseudomonadati</taxon>
        <taxon>Pseudomonadota</taxon>
        <taxon>Gammaproteobacteria</taxon>
        <taxon>Enterobacterales</taxon>
        <taxon>Erwiniaceae</taxon>
        <taxon>Pantoea</taxon>
    </lineage>
</organism>
<dbReference type="InterPro" id="IPR013840">
    <property type="entry name" value="DNAligase_N"/>
</dbReference>
<dbReference type="InterPro" id="IPR018239">
    <property type="entry name" value="DNA_ligase_AS"/>
</dbReference>
<dbReference type="RefSeq" id="WP_322541040.1">
    <property type="nucleotide sequence ID" value="NZ_JAOBTT010000001.1"/>
</dbReference>
<evidence type="ECO:0000256" key="1">
    <source>
        <dbReference type="ARBA" id="ARBA00022598"/>
    </source>
</evidence>
<keyword evidence="4 7" id="KW-0520">NAD</keyword>
<evidence type="ECO:0000256" key="2">
    <source>
        <dbReference type="ARBA" id="ARBA00022705"/>
    </source>
</evidence>
<dbReference type="SUPFAM" id="SSF47781">
    <property type="entry name" value="RuvA domain 2-like"/>
    <property type="match status" value="1"/>
</dbReference>
<dbReference type="SUPFAM" id="SSF56091">
    <property type="entry name" value="DNA ligase/mRNA capping enzyme, catalytic domain"/>
    <property type="match status" value="1"/>
</dbReference>
<comment type="caution">
    <text evidence="10">The sequence shown here is derived from an EMBL/GenBank/DDBJ whole genome shotgun (WGS) entry which is preliminary data.</text>
</comment>
<dbReference type="SUPFAM" id="SSF50249">
    <property type="entry name" value="Nucleic acid-binding proteins"/>
    <property type="match status" value="1"/>
</dbReference>
<feature type="signal peptide" evidence="8">
    <location>
        <begin position="1"/>
        <end position="18"/>
    </location>
</feature>
<dbReference type="HAMAP" id="MF_01587">
    <property type="entry name" value="DNA_ligase_B"/>
    <property type="match status" value="1"/>
</dbReference>
<dbReference type="Pfam" id="PF01653">
    <property type="entry name" value="DNA_ligase_aden"/>
    <property type="match status" value="1"/>
</dbReference>
<dbReference type="Gene3D" id="1.10.287.610">
    <property type="entry name" value="Helix hairpin bin"/>
    <property type="match status" value="1"/>
</dbReference>
<dbReference type="EMBL" id="JAOBTT010000001">
    <property type="protein sequence ID" value="MDZ7276820.1"/>
    <property type="molecule type" value="Genomic_DNA"/>
</dbReference>
<evidence type="ECO:0000256" key="5">
    <source>
        <dbReference type="ARBA" id="ARBA00023204"/>
    </source>
</evidence>
<dbReference type="PANTHER" id="PTHR47810">
    <property type="entry name" value="DNA LIGASE"/>
    <property type="match status" value="1"/>
</dbReference>
<dbReference type="InterPro" id="IPR020923">
    <property type="entry name" value="DNA_ligase_B"/>
</dbReference>
<dbReference type="NCBIfam" id="NF005987">
    <property type="entry name" value="PRK08097.1"/>
    <property type="match status" value="1"/>
</dbReference>
<evidence type="ECO:0000256" key="4">
    <source>
        <dbReference type="ARBA" id="ARBA00023027"/>
    </source>
</evidence>
<dbReference type="GO" id="GO:0003911">
    <property type="term" value="F:DNA ligase (NAD+) activity"/>
    <property type="evidence" value="ECO:0007669"/>
    <property type="project" value="UniProtKB-EC"/>
</dbReference>
<keyword evidence="2 7" id="KW-0235">DNA replication</keyword>
<keyword evidence="1 7" id="KW-0436">Ligase</keyword>
<sequence>MKGCVGVCCFLLSMFCFAEPLCPGWAPARAAQEIGQLQQQLRHWDDAYYRQGLSAVSDADYDTLQQRLVQWQRCFTPDAVYAAQLTTDGSTPHPVAHTGVRKLRDKLAVAYWMQDKTDLWVQPKVDGVAVTLHYRQGKLISLISRGDGMRGEEWLSRARFIPAIPKQIATERQDVVLQGELFLNVTDHQQARDGGQNARAKVAGAMMHQQPGPLLPQLGIFIWSWPEGPARMNDRLQQLSAWGFDLAARWSHPVQSEEEVAQWRDRWFHASLPFVTDGVVIHQTPSLAGRDWQPGQGTWSAAWKYQPAEVSSEVRSVSFNVGRTGKIAVVLNVLPVQIEDKTVRRVNIGSLRRWRELNVIAGDQVTLALAGLGIPRLERVIWRVVKREYPLAPQAGEFSSVSCLHFTPACRAQFLSRLSAMSQKSVLNIAGVQRSTWLRLLDGGGIDHLFSWLRLTPQQIADVSGIGAERAQTIWHRFNLTRQQPLRRWLVALGLPLPRRALQALPDSTWPSLLTRTAEEWQRLPGVGRVLALRIVEMLQHAELRQLIAFLQQQAVPATHSMLGVGIIEDGQTEAKAQRQQPGDETKQ</sequence>
<dbReference type="PROSITE" id="PS01055">
    <property type="entry name" value="DNA_LIGASE_N1"/>
    <property type="match status" value="1"/>
</dbReference>
<feature type="active site" description="N6-AMP-lysine intermediate" evidence="7">
    <location>
        <position position="124"/>
    </location>
</feature>
<dbReference type="PANTHER" id="PTHR47810:SF1">
    <property type="entry name" value="DNA LIGASE B"/>
    <property type="match status" value="1"/>
</dbReference>
<dbReference type="Pfam" id="PF03120">
    <property type="entry name" value="OB_DNA_ligase"/>
    <property type="match status" value="1"/>
</dbReference>
<keyword evidence="8" id="KW-0732">Signal</keyword>
<feature type="chain" id="PRO_5046001160" description="DNA ligase B" evidence="8">
    <location>
        <begin position="19"/>
        <end position="588"/>
    </location>
</feature>
<reference evidence="11" key="1">
    <citation type="submission" date="2023-07" db="EMBL/GenBank/DDBJ databases">
        <title>Structural and functional analysis of rice phyllospheric bacteria for their antimicrobial properties and defense elicitation against blast disease.</title>
        <authorList>
            <person name="Sahu K.P."/>
            <person name="Asharani P."/>
            <person name="Kumar M."/>
            <person name="Reddy B."/>
            <person name="Kumar A."/>
        </authorList>
    </citation>
    <scope>NUCLEOTIDE SEQUENCE [LARGE SCALE GENOMIC DNA]</scope>
    <source>
        <strain evidence="11">OsEp_Plm_30P10</strain>
    </source>
</reference>
<accession>A0ABU5LAW6</accession>
<gene>
    <name evidence="7 10" type="primary">ligB</name>
    <name evidence="10" type="ORF">N4G40_00780</name>
</gene>
<evidence type="ECO:0000313" key="11">
    <source>
        <dbReference type="Proteomes" id="UP001288620"/>
    </source>
</evidence>
<evidence type="ECO:0000259" key="9">
    <source>
        <dbReference type="SMART" id="SM00532"/>
    </source>
</evidence>
<keyword evidence="3 7" id="KW-0227">DNA damage</keyword>
<dbReference type="InterPro" id="IPR050326">
    <property type="entry name" value="NAD_dep_DNA_ligaseB"/>
</dbReference>
<dbReference type="SMART" id="SM00532">
    <property type="entry name" value="LIGANc"/>
    <property type="match status" value="1"/>
</dbReference>
<evidence type="ECO:0000256" key="8">
    <source>
        <dbReference type="SAM" id="SignalP"/>
    </source>
</evidence>
<keyword evidence="11" id="KW-1185">Reference proteome</keyword>
<dbReference type="InterPro" id="IPR013839">
    <property type="entry name" value="DNAligase_adenylation"/>
</dbReference>
<feature type="domain" description="NAD-dependent DNA ligase N-terminal" evidence="9">
    <location>
        <begin position="29"/>
        <end position="426"/>
    </location>
</feature>
<dbReference type="EC" id="6.5.1.2" evidence="7"/>
<dbReference type="InterPro" id="IPR004150">
    <property type="entry name" value="NAD_DNA_ligase_OB"/>
</dbReference>
<dbReference type="InterPro" id="IPR010994">
    <property type="entry name" value="RuvA_2-like"/>
</dbReference>
<keyword evidence="5 7" id="KW-0234">DNA repair</keyword>
<comment type="similarity">
    <text evidence="7">Belongs to the NAD-dependent DNA ligase family. LigB subfamily.</text>
</comment>
<dbReference type="Gene3D" id="2.40.50.140">
    <property type="entry name" value="Nucleic acid-binding proteins"/>
    <property type="match status" value="1"/>
</dbReference>
<protein>
    <recommendedName>
        <fullName evidence="7">DNA ligase B</fullName>
        <ecNumber evidence="7">6.5.1.2</ecNumber>
    </recommendedName>
    <alternativeName>
        <fullName evidence="7">Polydeoxyribonucleotide synthase [NAD(+)] B</fullName>
    </alternativeName>
</protein>
<comment type="catalytic activity">
    <reaction evidence="6 7">
        <text>NAD(+) + (deoxyribonucleotide)n-3'-hydroxyl + 5'-phospho-(deoxyribonucleotide)m = (deoxyribonucleotide)n+m + AMP + beta-nicotinamide D-nucleotide.</text>
        <dbReference type="EC" id="6.5.1.2"/>
    </reaction>
</comment>
<evidence type="ECO:0000256" key="6">
    <source>
        <dbReference type="ARBA" id="ARBA00034005"/>
    </source>
</evidence>
<dbReference type="Proteomes" id="UP001288620">
    <property type="component" value="Unassembled WGS sequence"/>
</dbReference>
<name>A0ABU5LAW6_9GAMM</name>
<dbReference type="InterPro" id="IPR012340">
    <property type="entry name" value="NA-bd_OB-fold"/>
</dbReference>
<evidence type="ECO:0000256" key="7">
    <source>
        <dbReference type="HAMAP-Rule" id="MF_01587"/>
    </source>
</evidence>
<evidence type="ECO:0000313" key="10">
    <source>
        <dbReference type="EMBL" id="MDZ7276820.1"/>
    </source>
</evidence>